<evidence type="ECO:0000256" key="1">
    <source>
        <dbReference type="ARBA" id="ARBA00004141"/>
    </source>
</evidence>
<keyword evidence="4" id="KW-1133">Transmembrane helix</keyword>
<protein>
    <recommendedName>
        <fullName evidence="12">Leucine-binding protein domain-containing protein</fullName>
    </recommendedName>
</protein>
<dbReference type="Pfam" id="PF13458">
    <property type="entry name" value="Peripla_BP_6"/>
    <property type="match status" value="1"/>
</dbReference>
<evidence type="ECO:0000313" key="11">
    <source>
        <dbReference type="Proteomes" id="UP000070589"/>
    </source>
</evidence>
<keyword evidence="2" id="KW-0812">Transmembrane</keyword>
<dbReference type="CDD" id="cd06346">
    <property type="entry name" value="PBP1_ABC_ligand_binding-like"/>
    <property type="match status" value="1"/>
</dbReference>
<proteinExistence type="predicted"/>
<evidence type="ECO:0000256" key="6">
    <source>
        <dbReference type="ARBA" id="ARBA00023170"/>
    </source>
</evidence>
<dbReference type="Gene3D" id="3.40.50.2300">
    <property type="match status" value="2"/>
</dbReference>
<dbReference type="PANTHER" id="PTHR30483">
    <property type="entry name" value="LEUCINE-SPECIFIC-BINDING PROTEIN"/>
    <property type="match status" value="1"/>
</dbReference>
<keyword evidence="5" id="KW-0472">Membrane</keyword>
<gene>
    <name evidence="10" type="ORF">AKJ62_00220</name>
</gene>
<dbReference type="PRINTS" id="PR00248">
    <property type="entry name" value="GPCRMGR"/>
</dbReference>
<dbReference type="Proteomes" id="UP000070589">
    <property type="component" value="Unassembled WGS sequence"/>
</dbReference>
<keyword evidence="11" id="KW-1185">Reference proteome</keyword>
<feature type="domain" description="Leucine-binding protein" evidence="9">
    <location>
        <begin position="145"/>
        <end position="460"/>
    </location>
</feature>
<evidence type="ECO:0000313" key="10">
    <source>
        <dbReference type="EMBL" id="KXA90632.1"/>
    </source>
</evidence>
<dbReference type="InterPro" id="IPR011635">
    <property type="entry name" value="CARDB"/>
</dbReference>
<evidence type="ECO:0008006" key="12">
    <source>
        <dbReference type="Google" id="ProtNLM"/>
    </source>
</evidence>
<dbReference type="GO" id="GO:0016020">
    <property type="term" value="C:membrane"/>
    <property type="evidence" value="ECO:0007669"/>
    <property type="project" value="UniProtKB-SubCell"/>
</dbReference>
<feature type="domain" description="CARDB" evidence="8">
    <location>
        <begin position="52"/>
        <end position="128"/>
    </location>
</feature>
<evidence type="ECO:0000256" key="4">
    <source>
        <dbReference type="ARBA" id="ARBA00022989"/>
    </source>
</evidence>
<dbReference type="GO" id="GO:0004930">
    <property type="term" value="F:G protein-coupled receptor activity"/>
    <property type="evidence" value="ECO:0007669"/>
    <property type="project" value="InterPro"/>
</dbReference>
<keyword evidence="7" id="KW-0325">Glycoprotein</keyword>
<evidence type="ECO:0000256" key="5">
    <source>
        <dbReference type="ARBA" id="ARBA00023136"/>
    </source>
</evidence>
<name>A0A133U8W6_9EURY</name>
<comment type="subcellular location">
    <subcellularLocation>
        <location evidence="1">Membrane</location>
        <topology evidence="1">Multi-pass membrane protein</topology>
    </subcellularLocation>
</comment>
<dbReference type="InterPro" id="IPR013783">
    <property type="entry name" value="Ig-like_fold"/>
</dbReference>
<sequence length="527" mass="55836">MMPRVPEDVVKQSDLEGLATQSDVNSLRDRISGLEEGQATILEELGAETPARLSVTSVNVPSEVTAGQTATVSAIVTNTGGQEGTETIDFIVDGETMDSQDVTVGPGETETVTFQITKDEEGTYNLSVGGASATLTVVAAGPGGPLKIGRISPITGDLSVINPGFVNASKLARDDINNAGGVLGEDVKLFIEDTETDPTAGVQATRRLIDVTGVNCIVGPASTSVGMSVIDVIKDAKIPTISPSTTAAEFTDYEDDDFYFRLCPSDQLQGAAMAKFAYDQRGYRSVSILSRNEAYGIGLEKVFESTFEDLGGEVLESVRYEPGAATFDSEIRKAAEGDPDALVLNALMEDGVKILRTAHDMGITEDTPFVVCEGVQSPKIPDMVGKTAGGDYIVHQAQVGGATPYPETAGGFVQKFKDEFGEEPWAYMSNVYDATVLLALATEEAGTTDPVQIRDHLRSVANPPGTEVTDVEEALNLVRDGEEINYQGYSSTITIDEHGDIEIGLATVWYYGDNGAIVEGEKIGVPT</sequence>
<dbReference type="InterPro" id="IPR028081">
    <property type="entry name" value="Leu-bd"/>
</dbReference>
<dbReference type="Gene3D" id="2.60.40.10">
    <property type="entry name" value="Immunoglobulins"/>
    <property type="match status" value="1"/>
</dbReference>
<dbReference type="PANTHER" id="PTHR30483:SF6">
    <property type="entry name" value="PERIPLASMIC BINDING PROTEIN OF ABC TRANSPORTER FOR NATURAL AMINO ACIDS"/>
    <property type="match status" value="1"/>
</dbReference>
<evidence type="ECO:0000256" key="3">
    <source>
        <dbReference type="ARBA" id="ARBA00022729"/>
    </source>
</evidence>
<evidence type="ECO:0000256" key="7">
    <source>
        <dbReference type="ARBA" id="ARBA00023180"/>
    </source>
</evidence>
<keyword evidence="3" id="KW-0732">Signal</keyword>
<dbReference type="Pfam" id="PF07705">
    <property type="entry name" value="CARDB"/>
    <property type="match status" value="1"/>
</dbReference>
<evidence type="ECO:0000256" key="2">
    <source>
        <dbReference type="ARBA" id="ARBA00022692"/>
    </source>
</evidence>
<dbReference type="InterPro" id="IPR028082">
    <property type="entry name" value="Peripla_BP_I"/>
</dbReference>
<dbReference type="SUPFAM" id="SSF53822">
    <property type="entry name" value="Periplasmic binding protein-like I"/>
    <property type="match status" value="1"/>
</dbReference>
<dbReference type="EMBL" id="LHXL01000002">
    <property type="protein sequence ID" value="KXA90632.1"/>
    <property type="molecule type" value="Genomic_DNA"/>
</dbReference>
<dbReference type="AlphaFoldDB" id="A0A133U8W6"/>
<evidence type="ECO:0000259" key="8">
    <source>
        <dbReference type="Pfam" id="PF07705"/>
    </source>
</evidence>
<organism evidence="10 11">
    <name type="scientific">candidate division MSBL1 archaeon SCGC-AAA259D14</name>
    <dbReference type="NCBI Taxonomy" id="1698261"/>
    <lineage>
        <taxon>Archaea</taxon>
        <taxon>Methanobacteriati</taxon>
        <taxon>Methanobacteriota</taxon>
        <taxon>candidate division MSBL1</taxon>
    </lineage>
</organism>
<dbReference type="InterPro" id="IPR000337">
    <property type="entry name" value="GPCR_3"/>
</dbReference>
<reference evidence="10 11" key="1">
    <citation type="journal article" date="2016" name="Sci. Rep.">
        <title>Metabolic traits of an uncultured archaeal lineage -MSBL1- from brine pools of the Red Sea.</title>
        <authorList>
            <person name="Mwirichia R."/>
            <person name="Alam I."/>
            <person name="Rashid M."/>
            <person name="Vinu M."/>
            <person name="Ba-Alawi W."/>
            <person name="Anthony Kamau A."/>
            <person name="Kamanda Ngugi D."/>
            <person name="Goker M."/>
            <person name="Klenk H.P."/>
            <person name="Bajic V."/>
            <person name="Stingl U."/>
        </authorList>
    </citation>
    <scope>NUCLEOTIDE SEQUENCE [LARGE SCALE GENOMIC DNA]</scope>
    <source>
        <strain evidence="10">SCGC-AAA259D14</strain>
    </source>
</reference>
<dbReference type="PATRIC" id="fig|1698261.3.peg.55"/>
<accession>A0A133U8W6</accession>
<evidence type="ECO:0000259" key="9">
    <source>
        <dbReference type="Pfam" id="PF13458"/>
    </source>
</evidence>
<keyword evidence="6" id="KW-0675">Receptor</keyword>
<dbReference type="InterPro" id="IPR051010">
    <property type="entry name" value="BCAA_transport"/>
</dbReference>
<comment type="caution">
    <text evidence="10">The sequence shown here is derived from an EMBL/GenBank/DDBJ whole genome shotgun (WGS) entry which is preliminary data.</text>
</comment>